<reference evidence="1 4" key="2">
    <citation type="submission" date="2019-07" db="EMBL/GenBank/DDBJ databases">
        <title>Genome assembly of a nasal isolate of Dolosigranulum pigrum from a chronic sinusitis patient.</title>
        <authorList>
            <person name="Baig S."/>
            <person name="Overballe-Petersen S."/>
            <person name="Kaspar U."/>
            <person name="Rendboe A."/>
            <person name="de Man T."/>
            <person name="Liu C."/>
            <person name="Price L.B."/>
            <person name="Stegger M."/>
            <person name="Becker K."/>
            <person name="Skytt Andersen P."/>
        </authorList>
    </citation>
    <scope>NUCLEOTIDE SEQUENCE [LARGE SCALE GENOMIC DNA]</scope>
    <source>
        <strain evidence="1 4">83VPs-KB5</strain>
    </source>
</reference>
<organism evidence="2 3">
    <name type="scientific">Dolosigranulum pigrum</name>
    <dbReference type="NCBI Taxonomy" id="29394"/>
    <lineage>
        <taxon>Bacteria</taxon>
        <taxon>Bacillati</taxon>
        <taxon>Bacillota</taxon>
        <taxon>Bacilli</taxon>
        <taxon>Lactobacillales</taxon>
        <taxon>Carnobacteriaceae</taxon>
        <taxon>Dolosigranulum</taxon>
    </lineage>
</organism>
<proteinExistence type="predicted"/>
<dbReference type="Proteomes" id="UP000249099">
    <property type="component" value="Unassembled WGS sequence"/>
</dbReference>
<sequence length="337" mass="39463">MTAKNNTQIQRQNILNNTLAIQKAKEHIDITGILYNSTYFFTTQQIADFYEVDLRTIKRVIENNRKELEENGYHTLTGKELSDFKKAMFEGRDIDVPTLKQTSTLSLSTFRTVLNFAMLLTQSDKAKEVRQKLLDITMNSIAEKTGGNPTYINQRDSDYLTQAIKEETERQKFTNALDKYVQGDKRKYGILTNQIYVSIFKEKAHEYRDVLKLEKKDRTRQTMYSEVLLLIASFESGLAYELERAYNKKGEQLTIQQAKDLIYNFSRHPLQEPLITNARKKMSSRDLGLRQALHQNLKEYLEPLTVEEFDKFIGEQSKSLEQQIQEHKDVFERLKDK</sequence>
<dbReference type="EMBL" id="NAQV01000011">
    <property type="protein sequence ID" value="RAN63908.1"/>
    <property type="molecule type" value="Genomic_DNA"/>
</dbReference>
<dbReference type="EMBL" id="CP041626">
    <property type="protein sequence ID" value="QDO91980.1"/>
    <property type="molecule type" value="Genomic_DNA"/>
</dbReference>
<dbReference type="AlphaFoldDB" id="A0A328KSF1"/>
<accession>A0A328KSF1</accession>
<evidence type="ECO:0000313" key="2">
    <source>
        <dbReference type="EMBL" id="RAN63908.1"/>
    </source>
</evidence>
<dbReference type="GO" id="GO:0003677">
    <property type="term" value="F:DNA binding"/>
    <property type="evidence" value="ECO:0007669"/>
    <property type="project" value="UniProtKB-KW"/>
</dbReference>
<keyword evidence="2" id="KW-0238">DNA-binding</keyword>
<dbReference type="RefSeq" id="WP_112788038.1">
    <property type="nucleotide sequence ID" value="NZ_CP040415.1"/>
</dbReference>
<evidence type="ECO:0000313" key="1">
    <source>
        <dbReference type="EMBL" id="QDO91980.1"/>
    </source>
</evidence>
<protein>
    <submittedName>
        <fullName evidence="2">DNA-binding protein</fullName>
    </submittedName>
    <submittedName>
        <fullName evidence="1">ORF6N domain-containing protein</fullName>
    </submittedName>
</protein>
<dbReference type="KEGG" id="dpm:FNV33_08065"/>
<name>A0A328KSF1_9LACT</name>
<dbReference type="Proteomes" id="UP000315953">
    <property type="component" value="Chromosome"/>
</dbReference>
<reference evidence="2 3" key="1">
    <citation type="submission" date="2017-03" db="EMBL/GenBank/DDBJ databases">
        <title>wgs assembly of Dolosigranulum pigrum KPL CDC strains.</title>
        <authorList>
            <person name="Brugger S.D."/>
            <person name="Pettigrew M."/>
            <person name="Kong Y."/>
            <person name="Lemon K.P."/>
        </authorList>
    </citation>
    <scope>NUCLEOTIDE SEQUENCE [LARGE SCALE GENOMIC DNA]</scope>
    <source>
        <strain evidence="2 3">KPL1931_CDC4294-98</strain>
    </source>
</reference>
<evidence type="ECO:0000313" key="4">
    <source>
        <dbReference type="Proteomes" id="UP000315953"/>
    </source>
</evidence>
<evidence type="ECO:0000313" key="3">
    <source>
        <dbReference type="Proteomes" id="UP000249099"/>
    </source>
</evidence>
<gene>
    <name evidence="2" type="ORF">B8A44_03950</name>
    <name evidence="1" type="ORF">FNV33_08065</name>
</gene>